<dbReference type="InterPro" id="IPR011256">
    <property type="entry name" value="Reg_factor_effector_dom_sf"/>
</dbReference>
<dbReference type="AlphaFoldDB" id="A0A7Y4KPK9"/>
<dbReference type="SMART" id="SM00871">
    <property type="entry name" value="AraC_E_bind"/>
    <property type="match status" value="1"/>
</dbReference>
<protein>
    <submittedName>
        <fullName evidence="2">GyrI-like domain-containing protein</fullName>
    </submittedName>
</protein>
<dbReference type="InterPro" id="IPR010499">
    <property type="entry name" value="AraC_E-bd"/>
</dbReference>
<dbReference type="InterPro" id="IPR029442">
    <property type="entry name" value="GyrI-like"/>
</dbReference>
<name>A0A7Y4KPK9_9BACT</name>
<comment type="caution">
    <text evidence="2">The sequence shown here is derived from an EMBL/GenBank/DDBJ whole genome shotgun (WGS) entry which is preliminary data.</text>
</comment>
<dbReference type="RefSeq" id="WP_171437045.1">
    <property type="nucleotide sequence ID" value="NZ_JABFJV010000186.1"/>
</dbReference>
<evidence type="ECO:0000313" key="3">
    <source>
        <dbReference type="Proteomes" id="UP000563426"/>
    </source>
</evidence>
<sequence length="170" mass="18805">MTSVSVVRLPAMIVVGSQVTGTYEALRQRIPQAWEALLSRLPELPQRVDPDVFLKVEPQGADLRGPNRDELTCWVGVEVRAIEEAPPGMSVIHVPAGDYATTRVMGEPAAVNAAAWDIFQWVRHSGRSLSIDAPGPERNAAYAVERYDPRRQREMPPAAPFDYDLFKALA</sequence>
<feature type="domain" description="AraC effector-binding" evidence="1">
    <location>
        <begin position="2"/>
        <end position="170"/>
    </location>
</feature>
<gene>
    <name evidence="2" type="ORF">HMI49_26815</name>
</gene>
<proteinExistence type="predicted"/>
<dbReference type="Pfam" id="PF06445">
    <property type="entry name" value="GyrI-like"/>
    <property type="match status" value="1"/>
</dbReference>
<accession>A0A7Y4KPK9</accession>
<evidence type="ECO:0000259" key="1">
    <source>
        <dbReference type="SMART" id="SM00871"/>
    </source>
</evidence>
<dbReference type="Proteomes" id="UP000563426">
    <property type="component" value="Unassembled WGS sequence"/>
</dbReference>
<evidence type="ECO:0000313" key="2">
    <source>
        <dbReference type="EMBL" id="NOK36824.1"/>
    </source>
</evidence>
<organism evidence="2 3">
    <name type="scientific">Corallococcus exercitus</name>
    <dbReference type="NCBI Taxonomy" id="2316736"/>
    <lineage>
        <taxon>Bacteria</taxon>
        <taxon>Pseudomonadati</taxon>
        <taxon>Myxococcota</taxon>
        <taxon>Myxococcia</taxon>
        <taxon>Myxococcales</taxon>
        <taxon>Cystobacterineae</taxon>
        <taxon>Myxococcaceae</taxon>
        <taxon>Corallococcus</taxon>
    </lineage>
</organism>
<dbReference type="EMBL" id="JABFJV010000186">
    <property type="protein sequence ID" value="NOK36824.1"/>
    <property type="molecule type" value="Genomic_DNA"/>
</dbReference>
<reference evidence="2 3" key="1">
    <citation type="submission" date="2020-05" db="EMBL/GenBank/DDBJ databases">
        <authorList>
            <person name="Whitworth D."/>
        </authorList>
    </citation>
    <scope>NUCLEOTIDE SEQUENCE [LARGE SCALE GENOMIC DNA]</scope>
    <source>
        <strain evidence="2 3">AB043B</strain>
    </source>
</reference>
<dbReference type="SUPFAM" id="SSF55136">
    <property type="entry name" value="Probable bacterial effector-binding domain"/>
    <property type="match status" value="1"/>
</dbReference>
<dbReference type="Gene3D" id="3.20.80.10">
    <property type="entry name" value="Regulatory factor, effector binding domain"/>
    <property type="match status" value="1"/>
</dbReference>
<keyword evidence="3" id="KW-1185">Reference proteome</keyword>